<dbReference type="CDD" id="cd16961">
    <property type="entry name" value="RMtype1_S_TRD-CR_like"/>
    <property type="match status" value="1"/>
</dbReference>
<reference evidence="5 6" key="1">
    <citation type="submission" date="2017-04" db="EMBL/GenBank/DDBJ databases">
        <title>Whole Genome Sequence of 1,4-Dioxane Degrading Bacterium Mycobacterium dioxanotrophicus PH-06.</title>
        <authorList>
            <person name="He Y."/>
        </authorList>
    </citation>
    <scope>NUCLEOTIDE SEQUENCE [LARGE SCALE GENOMIC DNA]</scope>
    <source>
        <strain evidence="5 6">PH-06</strain>
    </source>
</reference>
<keyword evidence="2" id="KW-0680">Restriction system</keyword>
<evidence type="ECO:0000256" key="1">
    <source>
        <dbReference type="ARBA" id="ARBA00010923"/>
    </source>
</evidence>
<dbReference type="Gene3D" id="3.90.220.20">
    <property type="entry name" value="DNA methylase specificity domains"/>
    <property type="match status" value="2"/>
</dbReference>
<dbReference type="EMBL" id="CP020809">
    <property type="protein sequence ID" value="ART68894.1"/>
    <property type="molecule type" value="Genomic_DNA"/>
</dbReference>
<dbReference type="AlphaFoldDB" id="A0A1Y0C194"/>
<evidence type="ECO:0000313" key="5">
    <source>
        <dbReference type="EMBL" id="ART68894.1"/>
    </source>
</evidence>
<dbReference type="PANTHER" id="PTHR30408">
    <property type="entry name" value="TYPE-1 RESTRICTION ENZYME ECOKI SPECIFICITY PROTEIN"/>
    <property type="match status" value="1"/>
</dbReference>
<feature type="domain" description="Type I restriction modification DNA specificity" evidence="4">
    <location>
        <begin position="2"/>
        <end position="173"/>
    </location>
</feature>
<evidence type="ECO:0000256" key="2">
    <source>
        <dbReference type="ARBA" id="ARBA00022747"/>
    </source>
</evidence>
<dbReference type="InterPro" id="IPR044946">
    <property type="entry name" value="Restrct_endonuc_typeI_TRD_sf"/>
</dbReference>
<dbReference type="Proteomes" id="UP000195331">
    <property type="component" value="Chromosome"/>
</dbReference>
<dbReference type="RefSeq" id="WP_087075514.1">
    <property type="nucleotide sequence ID" value="NZ_CP020809.1"/>
</dbReference>
<evidence type="ECO:0000256" key="3">
    <source>
        <dbReference type="ARBA" id="ARBA00023125"/>
    </source>
</evidence>
<keyword evidence="6" id="KW-1185">Reference proteome</keyword>
<name>A0A1Y0C194_9MYCO</name>
<dbReference type="OrthoDB" id="3197085at2"/>
<protein>
    <recommendedName>
        <fullName evidence="4">Type I restriction modification DNA specificity domain-containing protein</fullName>
    </recommendedName>
</protein>
<gene>
    <name evidence="5" type="ORF">BTO20_10120</name>
</gene>
<accession>A0A1Y0C194</accession>
<dbReference type="Pfam" id="PF01420">
    <property type="entry name" value="Methylase_S"/>
    <property type="match status" value="1"/>
</dbReference>
<evidence type="ECO:0000313" key="6">
    <source>
        <dbReference type="Proteomes" id="UP000195331"/>
    </source>
</evidence>
<dbReference type="GO" id="GO:0009307">
    <property type="term" value="P:DNA restriction-modification system"/>
    <property type="evidence" value="ECO:0007669"/>
    <property type="project" value="UniProtKB-KW"/>
</dbReference>
<organism evidence="5 6">
    <name type="scientific">Mycobacterium dioxanotrophicus</name>
    <dbReference type="NCBI Taxonomy" id="482462"/>
    <lineage>
        <taxon>Bacteria</taxon>
        <taxon>Bacillati</taxon>
        <taxon>Actinomycetota</taxon>
        <taxon>Actinomycetes</taxon>
        <taxon>Mycobacteriales</taxon>
        <taxon>Mycobacteriaceae</taxon>
        <taxon>Mycobacterium</taxon>
    </lineage>
</organism>
<dbReference type="InterPro" id="IPR052021">
    <property type="entry name" value="Type-I_RS_S_subunit"/>
</dbReference>
<dbReference type="GO" id="GO:0003677">
    <property type="term" value="F:DNA binding"/>
    <property type="evidence" value="ECO:0007669"/>
    <property type="project" value="UniProtKB-KW"/>
</dbReference>
<dbReference type="REBASE" id="202521">
    <property type="entry name" value="S.MspPH06I"/>
</dbReference>
<evidence type="ECO:0000259" key="4">
    <source>
        <dbReference type="Pfam" id="PF01420"/>
    </source>
</evidence>
<dbReference type="SUPFAM" id="SSF116734">
    <property type="entry name" value="DNA methylase specificity domain"/>
    <property type="match status" value="2"/>
</dbReference>
<comment type="similarity">
    <text evidence="1">Belongs to the type-I restriction system S methylase family.</text>
</comment>
<dbReference type="PANTHER" id="PTHR30408:SF12">
    <property type="entry name" value="TYPE I RESTRICTION ENZYME MJAVIII SPECIFICITY SUBUNIT"/>
    <property type="match status" value="1"/>
</dbReference>
<keyword evidence="3" id="KW-0238">DNA-binding</keyword>
<dbReference type="InterPro" id="IPR000055">
    <property type="entry name" value="Restrct_endonuc_typeI_TRD"/>
</dbReference>
<dbReference type="KEGG" id="mdx:BTO20_10120"/>
<dbReference type="CDD" id="cd17253">
    <property type="entry name" value="RMtype1_S_Eco933I-TRD2-CR2_like"/>
    <property type="match status" value="1"/>
</dbReference>
<sequence>MKWPTLKLGEVAEVRIGPFGSLLHKEDYVADGVPLVNPMHIERGSILPDPRHAVSVEKASQLSNYRLAEGDVVLGRRGEMGRCAVVDATANGYLCGTGSLIVRPGPALSSKFLSLLLSSPDMVRTLERESLGTTMPNLNQEIVSKIQISLPPLDEQRRIAAILDHTDAIRIKQRAAIDCVNQLGHSEFARMFDGIKPQATLGECGDIQGGLQVTKARDSLPLAMPYLRVANVHRGRLDLSEVKLISVTATEQARTRLESGDLLFVEGHANPREVGRVAMWTGEIHDCVHQNHLIRFRPNADRLDPVFAVAWFNSEAGASHFRRAGNTTSGLNTISTSTVRSAPTAIPPIGEQRRFRQFVSRVQQQHQHQLEVLAQIDELFASLQSRAFRGEL</sequence>
<proteinExistence type="inferred from homology"/>